<proteinExistence type="predicted"/>
<organism evidence="2 3">
    <name type="scientific">Rothia aeria</name>
    <dbReference type="NCBI Taxonomy" id="172042"/>
    <lineage>
        <taxon>Bacteria</taxon>
        <taxon>Bacillati</taxon>
        <taxon>Actinomycetota</taxon>
        <taxon>Actinomycetes</taxon>
        <taxon>Micrococcales</taxon>
        <taxon>Micrococcaceae</taxon>
        <taxon>Rothia</taxon>
    </lineage>
</organism>
<protein>
    <submittedName>
        <fullName evidence="2">Uncharacterized protein</fullName>
    </submittedName>
</protein>
<feature type="region of interest" description="Disordered" evidence="1">
    <location>
        <begin position="161"/>
        <end position="198"/>
    </location>
</feature>
<name>A0A7Z9A6R8_9MICC</name>
<gene>
    <name evidence="2" type="ORF">NCTC10207_01901</name>
</gene>
<feature type="compositionally biased region" description="Basic and acidic residues" evidence="1">
    <location>
        <begin position="180"/>
        <end position="198"/>
    </location>
</feature>
<reference evidence="2 3" key="1">
    <citation type="submission" date="2018-12" db="EMBL/GenBank/DDBJ databases">
        <authorList>
            <consortium name="Pathogen Informatics"/>
        </authorList>
    </citation>
    <scope>NUCLEOTIDE SEQUENCE [LARGE SCALE GENOMIC DNA]</scope>
    <source>
        <strain evidence="2 3">NCTC10207</strain>
    </source>
</reference>
<dbReference type="EMBL" id="LR134479">
    <property type="protein sequence ID" value="VEI24091.1"/>
    <property type="molecule type" value="Genomic_DNA"/>
</dbReference>
<accession>A0A7Z9A6R8</accession>
<dbReference type="Proteomes" id="UP000282386">
    <property type="component" value="Chromosome"/>
</dbReference>
<dbReference type="AlphaFoldDB" id="A0A7Z9A6R8"/>
<evidence type="ECO:0000313" key="2">
    <source>
        <dbReference type="EMBL" id="VEI24091.1"/>
    </source>
</evidence>
<evidence type="ECO:0000256" key="1">
    <source>
        <dbReference type="SAM" id="MobiDB-lite"/>
    </source>
</evidence>
<evidence type="ECO:0000313" key="3">
    <source>
        <dbReference type="Proteomes" id="UP000282386"/>
    </source>
</evidence>
<sequence>MNISKPVLHIDDGPNVLYKQNINYYVTDADTQSKKADIFGKEATIQVVPVNFIYNYGNGETYTTNTAGVAGANWNSERDDYEETPTSHKFEESGNFHSYVTVVYQARYRFGEGAWRPIGQTQLQSDSMLIRLWEVEVHNVAKTCNEDPYAWGCPMHKDYPDYTNPNPKLTKPDPVTGQRWHKDDVGNGDTEGRKRAKS</sequence>